<dbReference type="OrthoDB" id="45365at2759"/>
<protein>
    <submittedName>
        <fullName evidence="1">12867_t:CDS:1</fullName>
    </submittedName>
</protein>
<comment type="caution">
    <text evidence="1">The sequence shown here is derived from an EMBL/GenBank/DDBJ whole genome shotgun (WGS) entry which is preliminary data.</text>
</comment>
<dbReference type="AlphaFoldDB" id="A0A9N9A7B4"/>
<gene>
    <name evidence="1" type="ORF">AGERDE_LOCUS5139</name>
</gene>
<dbReference type="Proteomes" id="UP000789831">
    <property type="component" value="Unassembled WGS sequence"/>
</dbReference>
<dbReference type="InterPro" id="IPR015915">
    <property type="entry name" value="Kelch-typ_b-propeller"/>
</dbReference>
<dbReference type="SUPFAM" id="SSF117281">
    <property type="entry name" value="Kelch motif"/>
    <property type="match status" value="1"/>
</dbReference>
<organism evidence="1 2">
    <name type="scientific">Ambispora gerdemannii</name>
    <dbReference type="NCBI Taxonomy" id="144530"/>
    <lineage>
        <taxon>Eukaryota</taxon>
        <taxon>Fungi</taxon>
        <taxon>Fungi incertae sedis</taxon>
        <taxon>Mucoromycota</taxon>
        <taxon>Glomeromycotina</taxon>
        <taxon>Glomeromycetes</taxon>
        <taxon>Archaeosporales</taxon>
        <taxon>Ambisporaceae</taxon>
        <taxon>Ambispora</taxon>
    </lineage>
</organism>
<evidence type="ECO:0000313" key="1">
    <source>
        <dbReference type="EMBL" id="CAG8519080.1"/>
    </source>
</evidence>
<sequence>MLLKVLFLDLSVNWTIIDNLFNAPTFNYATFSALKKNNRSLIYVFGGLIPTNESDWNKGTYVNSFYQIDVTSYTISISSVTSGGALPARHISVSSFLMTKENFTSGLKTVNETTDQTMYIYDTFDSTWDRAPSYFPTQRSG</sequence>
<evidence type="ECO:0000313" key="2">
    <source>
        <dbReference type="Proteomes" id="UP000789831"/>
    </source>
</evidence>
<keyword evidence="2" id="KW-1185">Reference proteome</keyword>
<accession>A0A9N9A7B4</accession>
<dbReference type="EMBL" id="CAJVPL010000661">
    <property type="protein sequence ID" value="CAG8519080.1"/>
    <property type="molecule type" value="Genomic_DNA"/>
</dbReference>
<proteinExistence type="predicted"/>
<name>A0A9N9A7B4_9GLOM</name>
<reference evidence="1" key="1">
    <citation type="submission" date="2021-06" db="EMBL/GenBank/DDBJ databases">
        <authorList>
            <person name="Kallberg Y."/>
            <person name="Tangrot J."/>
            <person name="Rosling A."/>
        </authorList>
    </citation>
    <scope>NUCLEOTIDE SEQUENCE</scope>
    <source>
        <strain evidence="1">MT106</strain>
    </source>
</reference>
<dbReference type="Gene3D" id="2.120.10.80">
    <property type="entry name" value="Kelch-type beta propeller"/>
    <property type="match status" value="1"/>
</dbReference>